<name>A0A1H3XRL7_9GAMM</name>
<dbReference type="AlphaFoldDB" id="A0A1H3XRL7"/>
<evidence type="ECO:0000313" key="2">
    <source>
        <dbReference type="Proteomes" id="UP000199397"/>
    </source>
</evidence>
<dbReference type="EMBL" id="FNQP01000003">
    <property type="protein sequence ID" value="SEA01541.1"/>
    <property type="molecule type" value="Genomic_DNA"/>
</dbReference>
<proteinExistence type="predicted"/>
<protein>
    <submittedName>
        <fullName evidence="1">Uncharacterized protein</fullName>
    </submittedName>
</protein>
<dbReference type="RefSeq" id="WP_093065561.1">
    <property type="nucleotide sequence ID" value="NZ_FNQP01000003.1"/>
</dbReference>
<reference evidence="1 2" key="1">
    <citation type="submission" date="2016-10" db="EMBL/GenBank/DDBJ databases">
        <authorList>
            <person name="de Groot N.N."/>
        </authorList>
    </citation>
    <scope>NUCLEOTIDE SEQUENCE [LARGE SCALE GENOMIC DNA]</scope>
    <source>
        <strain evidence="1 2">DSM 21228</strain>
    </source>
</reference>
<keyword evidence="2" id="KW-1185">Reference proteome</keyword>
<sequence length="201" mass="22818">MQYLNERLSQELVAMAENDHSIRDALVADGSLGNYGYHPRMEAVHKSNTAHLTSIIEQYGWPGKSLVGEDGAWAAWLITQHAIGNPPFMRYCLSLLKQAASNNDVIPWQVAMLEDRICMYEGKPQIYGTQFQPDKNGELNPYPIENPESVNGRRLAVGLNTIEERTAEIREQSTRENVPTPPDLEEQYEKWLYSVGWRVAV</sequence>
<organism evidence="1 2">
    <name type="scientific">Thiothrix caldifontis</name>
    <dbReference type="NCBI Taxonomy" id="525918"/>
    <lineage>
        <taxon>Bacteria</taxon>
        <taxon>Pseudomonadati</taxon>
        <taxon>Pseudomonadota</taxon>
        <taxon>Gammaproteobacteria</taxon>
        <taxon>Thiotrichales</taxon>
        <taxon>Thiotrichaceae</taxon>
        <taxon>Thiothrix</taxon>
    </lineage>
</organism>
<dbReference type="OrthoDB" id="2989458at2"/>
<dbReference type="Pfam" id="PF20329">
    <property type="entry name" value="DUF6624"/>
    <property type="match status" value="1"/>
</dbReference>
<dbReference type="STRING" id="525918.SAMN05660964_00771"/>
<dbReference type="Proteomes" id="UP000199397">
    <property type="component" value="Unassembled WGS sequence"/>
</dbReference>
<accession>A0A1H3XRL7</accession>
<dbReference type="InterPro" id="IPR046732">
    <property type="entry name" value="DUF6624"/>
</dbReference>
<gene>
    <name evidence="1" type="ORF">SAMN05660964_00771</name>
</gene>
<evidence type="ECO:0000313" key="1">
    <source>
        <dbReference type="EMBL" id="SEA01541.1"/>
    </source>
</evidence>